<gene>
    <name evidence="1" type="ORF">RJ640_006380</name>
</gene>
<proteinExistence type="predicted"/>
<dbReference type="Pfam" id="PF10604">
    <property type="entry name" value="Polyketide_cyc2"/>
    <property type="match status" value="1"/>
</dbReference>
<dbReference type="PANTHER" id="PTHR33789">
    <property type="entry name" value="LACHRYMATORY-FACTOR SYNTHASE"/>
    <property type="match status" value="1"/>
</dbReference>
<evidence type="ECO:0008006" key="3">
    <source>
        <dbReference type="Google" id="ProtNLM"/>
    </source>
</evidence>
<name>A0AA88RY24_9ASTE</name>
<dbReference type="Gene3D" id="3.30.530.20">
    <property type="match status" value="1"/>
</dbReference>
<dbReference type="InterPro" id="IPR023393">
    <property type="entry name" value="START-like_dom_sf"/>
</dbReference>
<sequence>MAEETVKPKWDGKAAAKLTGATAEQVWPLLEDFCSFHKWLPSIDTCHQVEGVQGQPGLVRYCASTVPPSDSGNAATTLWCHEKLMAIDAAGRRLTYEVVDNNMGFKQYLSTIKVSPVEGDDKPSCEMEWSFVADPIEGWKFEDLLYYVESSLQAMAEKMVKAIQSTN</sequence>
<dbReference type="AlphaFoldDB" id="A0AA88RY24"/>
<evidence type="ECO:0000313" key="1">
    <source>
        <dbReference type="EMBL" id="KAK2991820.1"/>
    </source>
</evidence>
<accession>A0AA88RY24</accession>
<organism evidence="1 2">
    <name type="scientific">Escallonia rubra</name>
    <dbReference type="NCBI Taxonomy" id="112253"/>
    <lineage>
        <taxon>Eukaryota</taxon>
        <taxon>Viridiplantae</taxon>
        <taxon>Streptophyta</taxon>
        <taxon>Embryophyta</taxon>
        <taxon>Tracheophyta</taxon>
        <taxon>Spermatophyta</taxon>
        <taxon>Magnoliopsida</taxon>
        <taxon>eudicotyledons</taxon>
        <taxon>Gunneridae</taxon>
        <taxon>Pentapetalae</taxon>
        <taxon>asterids</taxon>
        <taxon>campanulids</taxon>
        <taxon>Escalloniales</taxon>
        <taxon>Escalloniaceae</taxon>
        <taxon>Escallonia</taxon>
    </lineage>
</organism>
<dbReference type="CDD" id="cd07821">
    <property type="entry name" value="PYR_PYL_RCAR_like"/>
    <property type="match status" value="1"/>
</dbReference>
<dbReference type="InterPro" id="IPR019587">
    <property type="entry name" value="Polyketide_cyclase/dehydratase"/>
</dbReference>
<dbReference type="GO" id="GO:0004864">
    <property type="term" value="F:protein phosphatase inhibitor activity"/>
    <property type="evidence" value="ECO:0007669"/>
    <property type="project" value="UniProtKB-ARBA"/>
</dbReference>
<dbReference type="PANTHER" id="PTHR33789:SF11">
    <property type="entry name" value="OS05G0202300 PROTEIN"/>
    <property type="match status" value="1"/>
</dbReference>
<dbReference type="EMBL" id="JAVXUO010000467">
    <property type="protein sequence ID" value="KAK2991820.1"/>
    <property type="molecule type" value="Genomic_DNA"/>
</dbReference>
<keyword evidence="2" id="KW-1185">Reference proteome</keyword>
<dbReference type="Proteomes" id="UP001187471">
    <property type="component" value="Unassembled WGS sequence"/>
</dbReference>
<comment type="caution">
    <text evidence="1">The sequence shown here is derived from an EMBL/GenBank/DDBJ whole genome shotgun (WGS) entry which is preliminary data.</text>
</comment>
<reference evidence="1" key="1">
    <citation type="submission" date="2022-12" db="EMBL/GenBank/DDBJ databases">
        <title>Draft genome assemblies for two species of Escallonia (Escalloniales).</title>
        <authorList>
            <person name="Chanderbali A."/>
            <person name="Dervinis C."/>
            <person name="Anghel I."/>
            <person name="Soltis D."/>
            <person name="Soltis P."/>
            <person name="Zapata F."/>
        </authorList>
    </citation>
    <scope>NUCLEOTIDE SEQUENCE</scope>
    <source>
        <strain evidence="1">UCBG92.1500</strain>
        <tissue evidence="1">Leaf</tissue>
    </source>
</reference>
<dbReference type="InterPro" id="IPR053249">
    <property type="entry name" value="LFS"/>
</dbReference>
<protein>
    <recommendedName>
        <fullName evidence="3">Lachrymatory factor synthase</fullName>
    </recommendedName>
</protein>
<dbReference type="FunFam" id="3.30.530.20:FF:000064">
    <property type="entry name" value="Lachrymatory-factor synthase"/>
    <property type="match status" value="1"/>
</dbReference>
<evidence type="ECO:0000313" key="2">
    <source>
        <dbReference type="Proteomes" id="UP001187471"/>
    </source>
</evidence>
<dbReference type="SUPFAM" id="SSF55961">
    <property type="entry name" value="Bet v1-like"/>
    <property type="match status" value="1"/>
</dbReference>